<reference evidence="1" key="1">
    <citation type="submission" date="2020-09" db="EMBL/GenBank/DDBJ databases">
        <title>Genome-Enabled Discovery of Anthraquinone Biosynthesis in Senna tora.</title>
        <authorList>
            <person name="Kang S.-H."/>
            <person name="Pandey R.P."/>
            <person name="Lee C.-M."/>
            <person name="Sim J.-S."/>
            <person name="Jeong J.-T."/>
            <person name="Choi B.-S."/>
            <person name="Jung M."/>
            <person name="Ginzburg D."/>
            <person name="Zhao K."/>
            <person name="Won S.Y."/>
            <person name="Oh T.-J."/>
            <person name="Yu Y."/>
            <person name="Kim N.-H."/>
            <person name="Lee O.R."/>
            <person name="Lee T.-H."/>
            <person name="Bashyal P."/>
            <person name="Kim T.-S."/>
            <person name="Lee W.-H."/>
            <person name="Kawkins C."/>
            <person name="Kim C.-K."/>
            <person name="Kim J.S."/>
            <person name="Ahn B.O."/>
            <person name="Rhee S.Y."/>
            <person name="Sohng J.K."/>
        </authorList>
    </citation>
    <scope>NUCLEOTIDE SEQUENCE</scope>
    <source>
        <tissue evidence="1">Leaf</tissue>
    </source>
</reference>
<dbReference type="EMBL" id="JAAIUW010000008">
    <property type="protein sequence ID" value="KAF7818735.1"/>
    <property type="molecule type" value="Genomic_DNA"/>
</dbReference>
<comment type="caution">
    <text evidence="1">The sequence shown here is derived from an EMBL/GenBank/DDBJ whole genome shotgun (WGS) entry which is preliminary data.</text>
</comment>
<dbReference type="AlphaFoldDB" id="A0A834WCW4"/>
<accession>A0A834WCW4</accession>
<evidence type="ECO:0000313" key="2">
    <source>
        <dbReference type="Proteomes" id="UP000634136"/>
    </source>
</evidence>
<dbReference type="Proteomes" id="UP000634136">
    <property type="component" value="Unassembled WGS sequence"/>
</dbReference>
<organism evidence="1 2">
    <name type="scientific">Senna tora</name>
    <dbReference type="NCBI Taxonomy" id="362788"/>
    <lineage>
        <taxon>Eukaryota</taxon>
        <taxon>Viridiplantae</taxon>
        <taxon>Streptophyta</taxon>
        <taxon>Embryophyta</taxon>
        <taxon>Tracheophyta</taxon>
        <taxon>Spermatophyta</taxon>
        <taxon>Magnoliopsida</taxon>
        <taxon>eudicotyledons</taxon>
        <taxon>Gunneridae</taxon>
        <taxon>Pentapetalae</taxon>
        <taxon>rosids</taxon>
        <taxon>fabids</taxon>
        <taxon>Fabales</taxon>
        <taxon>Fabaceae</taxon>
        <taxon>Caesalpinioideae</taxon>
        <taxon>Cassia clade</taxon>
        <taxon>Senna</taxon>
    </lineage>
</organism>
<evidence type="ECO:0000313" key="1">
    <source>
        <dbReference type="EMBL" id="KAF7818735.1"/>
    </source>
</evidence>
<proteinExistence type="predicted"/>
<sequence>MAWDFIGDCVPLTTLTLTHSIILNSISTPLGSIRANGVLYLGFLLMGNGRVIEILWKGVNALHLS</sequence>
<keyword evidence="2" id="KW-1185">Reference proteome</keyword>
<name>A0A834WCW4_9FABA</name>
<protein>
    <submittedName>
        <fullName evidence="1">Uncharacterized protein</fullName>
    </submittedName>
</protein>
<gene>
    <name evidence="1" type="ORF">G2W53_024190</name>
</gene>